<name>A0A917LE65_9BACL</name>
<dbReference type="EMBL" id="BMKR01000088">
    <property type="protein sequence ID" value="GGG15275.1"/>
    <property type="molecule type" value="Genomic_DNA"/>
</dbReference>
<reference evidence="1" key="1">
    <citation type="journal article" date="2014" name="Int. J. Syst. Evol. Microbiol.">
        <title>Complete genome sequence of Corynebacterium casei LMG S-19264T (=DSM 44701T), isolated from a smear-ripened cheese.</title>
        <authorList>
            <consortium name="US DOE Joint Genome Institute (JGI-PGF)"/>
            <person name="Walter F."/>
            <person name="Albersmeier A."/>
            <person name="Kalinowski J."/>
            <person name="Ruckert C."/>
        </authorList>
    </citation>
    <scope>NUCLEOTIDE SEQUENCE</scope>
    <source>
        <strain evidence="1">CGMCC 1.16134</strain>
    </source>
</reference>
<sequence>MYKKSNMDGIKEAATAVSFFLCLKKGGSPDDKKGNDSRRLRYALQWACDC</sequence>
<reference evidence="1" key="2">
    <citation type="submission" date="2020-09" db="EMBL/GenBank/DDBJ databases">
        <authorList>
            <person name="Sun Q."/>
            <person name="Zhou Y."/>
        </authorList>
    </citation>
    <scope>NUCLEOTIDE SEQUENCE</scope>
    <source>
        <strain evidence="1">CGMCC 1.16134</strain>
    </source>
</reference>
<evidence type="ECO:0000313" key="1">
    <source>
        <dbReference type="EMBL" id="GGG15275.1"/>
    </source>
</evidence>
<dbReference type="AlphaFoldDB" id="A0A917LE65"/>
<organism evidence="1 2">
    <name type="scientific">Paenibacillus albidus</name>
    <dbReference type="NCBI Taxonomy" id="2041023"/>
    <lineage>
        <taxon>Bacteria</taxon>
        <taxon>Bacillati</taxon>
        <taxon>Bacillota</taxon>
        <taxon>Bacilli</taxon>
        <taxon>Bacillales</taxon>
        <taxon>Paenibacillaceae</taxon>
        <taxon>Paenibacillus</taxon>
    </lineage>
</organism>
<dbReference type="Proteomes" id="UP000637643">
    <property type="component" value="Unassembled WGS sequence"/>
</dbReference>
<keyword evidence="2" id="KW-1185">Reference proteome</keyword>
<comment type="caution">
    <text evidence="1">The sequence shown here is derived from an EMBL/GenBank/DDBJ whole genome shotgun (WGS) entry which is preliminary data.</text>
</comment>
<accession>A0A917LE65</accession>
<protein>
    <submittedName>
        <fullName evidence="1">Uncharacterized protein</fullName>
    </submittedName>
</protein>
<gene>
    <name evidence="1" type="ORF">GCM10010912_69630</name>
</gene>
<evidence type="ECO:0000313" key="2">
    <source>
        <dbReference type="Proteomes" id="UP000637643"/>
    </source>
</evidence>
<proteinExistence type="predicted"/>